<keyword evidence="2" id="KW-1185">Reference proteome</keyword>
<protein>
    <submittedName>
        <fullName evidence="1">Uncharacterized protein</fullName>
    </submittedName>
</protein>
<reference evidence="1 2" key="1">
    <citation type="journal article" date="2024" name="bioRxiv">
        <title>A reference genome for Trichogramma kaykai: A tiny desert-dwelling parasitoid wasp with competing sex-ratio distorters.</title>
        <authorList>
            <person name="Culotta J."/>
            <person name="Lindsey A.R."/>
        </authorList>
    </citation>
    <scope>NUCLEOTIDE SEQUENCE [LARGE SCALE GENOMIC DNA]</scope>
    <source>
        <strain evidence="1 2">KSX58</strain>
    </source>
</reference>
<organism evidence="1 2">
    <name type="scientific">Trichogramma kaykai</name>
    <dbReference type="NCBI Taxonomy" id="54128"/>
    <lineage>
        <taxon>Eukaryota</taxon>
        <taxon>Metazoa</taxon>
        <taxon>Ecdysozoa</taxon>
        <taxon>Arthropoda</taxon>
        <taxon>Hexapoda</taxon>
        <taxon>Insecta</taxon>
        <taxon>Pterygota</taxon>
        <taxon>Neoptera</taxon>
        <taxon>Endopterygota</taxon>
        <taxon>Hymenoptera</taxon>
        <taxon>Apocrita</taxon>
        <taxon>Proctotrupomorpha</taxon>
        <taxon>Chalcidoidea</taxon>
        <taxon>Trichogrammatidae</taxon>
        <taxon>Trichogramma</taxon>
    </lineage>
</organism>
<dbReference type="Proteomes" id="UP001627154">
    <property type="component" value="Unassembled WGS sequence"/>
</dbReference>
<accession>A0ABD2WCE8</accession>
<name>A0ABD2WCE8_9HYME</name>
<dbReference type="AlphaFoldDB" id="A0ABD2WCE8"/>
<dbReference type="EMBL" id="JBJJXI010000117">
    <property type="protein sequence ID" value="KAL3390591.1"/>
    <property type="molecule type" value="Genomic_DNA"/>
</dbReference>
<proteinExistence type="predicted"/>
<evidence type="ECO:0000313" key="1">
    <source>
        <dbReference type="EMBL" id="KAL3390591.1"/>
    </source>
</evidence>
<comment type="caution">
    <text evidence="1">The sequence shown here is derived from an EMBL/GenBank/DDBJ whole genome shotgun (WGS) entry which is preliminary data.</text>
</comment>
<gene>
    <name evidence="1" type="ORF">TKK_014733</name>
</gene>
<sequence length="96" mass="10063">MVSASGAVGYSSTSYYGLSVTGSYIERVSMARKNISAAAAGATTTSTAAADDDNDDDDDLVLHVYNYRNGAFAQSCIYRSSASATADNRSCSRIRP</sequence>
<evidence type="ECO:0000313" key="2">
    <source>
        <dbReference type="Proteomes" id="UP001627154"/>
    </source>
</evidence>